<evidence type="ECO:0000256" key="1">
    <source>
        <dbReference type="ARBA" id="ARBA00008007"/>
    </source>
</evidence>
<protein>
    <submittedName>
        <fullName evidence="2">ComF family protein</fullName>
    </submittedName>
</protein>
<gene>
    <name evidence="2" type="ORF">K0T92_09600</name>
</gene>
<evidence type="ECO:0000313" key="3">
    <source>
        <dbReference type="Proteomes" id="UP000812277"/>
    </source>
</evidence>
<sequence>MLALWNKVWRSIPRAAESLAALLRPSAYTCLQCGRKDHFAAASIPLLCRECRDSIPWIVRIHCAVCGRPDSCGDCARRHVAAFICNRSAVRYNDTIRQWLALYKYRGHEGLEPVLGDMLLTAYKRLLQEMDNRQERFRIDAVIPVPVSQQRLQERGFNQSERLAGYIAQHDAIPLLDILRRTRHSGKQSFKTRAERLTDSRGLFAAEETAALQLFDLNPGRRLRLLIVDDIYTTGSTVSACAEAIREELKKHGSAIPAEIYSITLARS</sequence>
<name>A0ABS7D565_9BACL</name>
<dbReference type="InterPro" id="IPR029057">
    <property type="entry name" value="PRTase-like"/>
</dbReference>
<evidence type="ECO:0000313" key="2">
    <source>
        <dbReference type="EMBL" id="MBW7474999.1"/>
    </source>
</evidence>
<dbReference type="EMBL" id="JAHZIJ010000005">
    <property type="protein sequence ID" value="MBW7474999.1"/>
    <property type="molecule type" value="Genomic_DNA"/>
</dbReference>
<keyword evidence="3" id="KW-1185">Reference proteome</keyword>
<dbReference type="SUPFAM" id="SSF53271">
    <property type="entry name" value="PRTase-like"/>
    <property type="match status" value="1"/>
</dbReference>
<proteinExistence type="inferred from homology"/>
<dbReference type="InterPro" id="IPR051910">
    <property type="entry name" value="ComF/GntX_DNA_util-trans"/>
</dbReference>
<comment type="similarity">
    <text evidence="1">Belongs to the ComF/GntX family.</text>
</comment>
<dbReference type="RefSeq" id="WP_219872245.1">
    <property type="nucleotide sequence ID" value="NZ_JAHZIJ010000005.1"/>
</dbReference>
<dbReference type="PANTHER" id="PTHR47505:SF1">
    <property type="entry name" value="DNA UTILIZATION PROTEIN YHGH"/>
    <property type="match status" value="1"/>
</dbReference>
<organism evidence="2 3">
    <name type="scientific">Paenibacillus oenotherae</name>
    <dbReference type="NCBI Taxonomy" id="1435645"/>
    <lineage>
        <taxon>Bacteria</taxon>
        <taxon>Bacillati</taxon>
        <taxon>Bacillota</taxon>
        <taxon>Bacilli</taxon>
        <taxon>Bacillales</taxon>
        <taxon>Paenibacillaceae</taxon>
        <taxon>Paenibacillus</taxon>
    </lineage>
</organism>
<comment type="caution">
    <text evidence="2">The sequence shown here is derived from an EMBL/GenBank/DDBJ whole genome shotgun (WGS) entry which is preliminary data.</text>
</comment>
<accession>A0ABS7D565</accession>
<dbReference type="Proteomes" id="UP000812277">
    <property type="component" value="Unassembled WGS sequence"/>
</dbReference>
<dbReference type="PANTHER" id="PTHR47505">
    <property type="entry name" value="DNA UTILIZATION PROTEIN YHGH"/>
    <property type="match status" value="1"/>
</dbReference>
<dbReference type="Gene3D" id="3.40.50.2020">
    <property type="match status" value="1"/>
</dbReference>
<dbReference type="CDD" id="cd06223">
    <property type="entry name" value="PRTases_typeI"/>
    <property type="match status" value="1"/>
</dbReference>
<dbReference type="InterPro" id="IPR000836">
    <property type="entry name" value="PRTase_dom"/>
</dbReference>
<reference evidence="2 3" key="1">
    <citation type="submission" date="2021-07" db="EMBL/GenBank/DDBJ databases">
        <title>Paenibacillus radiodurans sp. nov., isolated from the southeastern edge of Tengger Desert.</title>
        <authorList>
            <person name="Zhang G."/>
        </authorList>
    </citation>
    <scope>NUCLEOTIDE SEQUENCE [LARGE SCALE GENOMIC DNA]</scope>
    <source>
        <strain evidence="2 3">DT7-4</strain>
    </source>
</reference>